<dbReference type="EMBL" id="LSRX01001343">
    <property type="protein sequence ID" value="OLP80808.1"/>
    <property type="molecule type" value="Genomic_DNA"/>
</dbReference>
<keyword evidence="3" id="KW-1185">Reference proteome</keyword>
<evidence type="ECO:0000256" key="1">
    <source>
        <dbReference type="SAM" id="MobiDB-lite"/>
    </source>
</evidence>
<accession>A0A1Q9CD14</accession>
<dbReference type="Pfam" id="PF07173">
    <property type="entry name" value="GRDP-like"/>
    <property type="match status" value="1"/>
</dbReference>
<dbReference type="Proteomes" id="UP000186817">
    <property type="component" value="Unassembled WGS sequence"/>
</dbReference>
<protein>
    <recommendedName>
        <fullName evidence="4">Integrase catalytic domain-containing protein</fullName>
    </recommendedName>
</protein>
<dbReference type="OrthoDB" id="447494at2759"/>
<name>A0A1Q9CD14_SYMMI</name>
<evidence type="ECO:0000313" key="3">
    <source>
        <dbReference type="Proteomes" id="UP000186817"/>
    </source>
</evidence>
<organism evidence="2 3">
    <name type="scientific">Symbiodinium microadriaticum</name>
    <name type="common">Dinoflagellate</name>
    <name type="synonym">Zooxanthella microadriatica</name>
    <dbReference type="NCBI Taxonomy" id="2951"/>
    <lineage>
        <taxon>Eukaryota</taxon>
        <taxon>Sar</taxon>
        <taxon>Alveolata</taxon>
        <taxon>Dinophyceae</taxon>
        <taxon>Suessiales</taxon>
        <taxon>Symbiodiniaceae</taxon>
        <taxon>Symbiodinium</taxon>
    </lineage>
</organism>
<feature type="region of interest" description="Disordered" evidence="1">
    <location>
        <begin position="219"/>
        <end position="258"/>
    </location>
</feature>
<dbReference type="PANTHER" id="PTHR34365:SF7">
    <property type="entry name" value="GLYCINE-RICH DOMAIN-CONTAINING PROTEIN 1"/>
    <property type="match status" value="1"/>
</dbReference>
<feature type="compositionally biased region" description="Acidic residues" evidence="1">
    <location>
        <begin position="219"/>
        <end position="253"/>
    </location>
</feature>
<feature type="region of interest" description="Disordered" evidence="1">
    <location>
        <begin position="281"/>
        <end position="304"/>
    </location>
</feature>
<reference evidence="2 3" key="1">
    <citation type="submission" date="2016-02" db="EMBL/GenBank/DDBJ databases">
        <title>Genome analysis of coral dinoflagellate symbionts highlights evolutionary adaptations to a symbiotic lifestyle.</title>
        <authorList>
            <person name="Aranda M."/>
            <person name="Li Y."/>
            <person name="Liew Y.J."/>
            <person name="Baumgarten S."/>
            <person name="Simakov O."/>
            <person name="Wilson M."/>
            <person name="Piel J."/>
            <person name="Ashoor H."/>
            <person name="Bougouffa S."/>
            <person name="Bajic V.B."/>
            <person name="Ryu T."/>
            <person name="Ravasi T."/>
            <person name="Bayer T."/>
            <person name="Micklem G."/>
            <person name="Kim H."/>
            <person name="Bhak J."/>
            <person name="Lajeunesse T.C."/>
            <person name="Voolstra C.R."/>
        </authorList>
    </citation>
    <scope>NUCLEOTIDE SEQUENCE [LARGE SCALE GENOMIC DNA]</scope>
    <source>
        <strain evidence="2 3">CCMP2467</strain>
    </source>
</reference>
<evidence type="ECO:0008006" key="4">
    <source>
        <dbReference type="Google" id="ProtNLM"/>
    </source>
</evidence>
<feature type="region of interest" description="Disordered" evidence="1">
    <location>
        <begin position="394"/>
        <end position="423"/>
    </location>
</feature>
<comment type="caution">
    <text evidence="2">The sequence shown here is derived from an EMBL/GenBank/DDBJ whole genome shotgun (WGS) entry which is preliminary data.</text>
</comment>
<evidence type="ECO:0000313" key="2">
    <source>
        <dbReference type="EMBL" id="OLP80808.1"/>
    </source>
</evidence>
<proteinExistence type="predicted"/>
<feature type="region of interest" description="Disordered" evidence="1">
    <location>
        <begin position="806"/>
        <end position="830"/>
    </location>
</feature>
<dbReference type="InterPro" id="IPR009836">
    <property type="entry name" value="GRDP-like"/>
</dbReference>
<dbReference type="PANTHER" id="PTHR34365">
    <property type="entry name" value="ENOLASE (DUF1399)"/>
    <property type="match status" value="1"/>
</dbReference>
<feature type="region of interest" description="Disordered" evidence="1">
    <location>
        <begin position="965"/>
        <end position="987"/>
    </location>
</feature>
<gene>
    <name evidence="2" type="ORF">AK812_SmicGene38734</name>
</gene>
<sequence>MVSFNINTEVSERASEGGVWVEHISEPFDIVPVMAKALVKEDLNEPLNCLSQYDLIGACERQSTFGYQVAAMLHCRDQHFLELAAERYPVTLLGAQSAWGVQGMGLSELHELVKVWVFVGGFEDRGGRDKKTFARSLSSAEGAIGSASCYFLYFRCSVFWCANTCLVLDHLSLFWILRLLHHLVLDRTALFYATGVEGFIPYITPWHVAWAFQIGTDDEDGGDDDDYDEEGEEEEGGDPDEPNDDPIQDDIDVPDPVSPSVYQLKEEDVYKSKELKVKGKAKVKGKTMMHSSAEAPKRSDDKVVFSTGNGKVTSSQSMGEMVEVQGLPFVWIPGQLPAFLPKGTDVNFDESVAHFACRLEGFVPIFRDRIEFALPVSGEPSSSEVAPDCKAVAPGETASEPIPDVDAPAVGSAEGEGAGDLSREQELVRQANSTEHKMLHIPKNPYCSICRRSKMYQRRTTKKREEPLVDRGNLEPVDKFGQRLATDYIVPTRSDGPSVQVIRDEFSGLLRAYVGKRTTENAARNLLQFVGSAASDLPNVLVKTDCDRSLTAAISQVGWAQEPSLQNRWPHNAQLERHIRTLEETTRASHLGAGFHLLQDLWPISVAYAANALNIVKWKGEQTFYELATGAPFYGPRLALGRLVHYRVHDATKRGKFDASTLPGVFAGWKLDAASVYKGVVYVLDYNKLRTRSLGFEFPVAVPFEEVFVPDEETFPLQVAADKALAEFKDAALEEITALDIPFSEVSCGHEAIRKRNEYITLDRIIKYGPTPGCGACAFDTKTHTPVCRARFNALVKADRITKPSKPPVSIVHEEKKDDGTAVPPASSTDLGFNELFEDQNVEDYYPRVTSPASDVGSEYAPSEPESEGELHVAATLQVDDDFKTSNVERNRSRRINDISQVLFDFSYGSDSQICALAEQSHVKCVRISHDLLDLSSQEDVDQLLGQVEALPGCDIWASMPDAHRVSQQKPKADGSSKRQRTRQRQKDERMLALALPVFQKCIDKFGRVSVHWPDGSELPNLPIWIEFEKRNFMRRVHFHGCMLGACRKHYPVKLPLVVSTNCIRTVEIFSQYQCNHSHVHERAGAPSMFCSDMMAKVVIDSYYPSKLHTFAPDHSHAFVTRNLSRKEWTANPKAVEAVKAEAAGLRANETWDDSSVRLLSDLKREARENNKTVKIADILTLCGEKFSELPEEFRKFKGRVVYRGDKIYDELGNLVQFTDTATNPTAITALNVALWFACMPGNTASSSDAIQAFLQSVLPEETWVALPPELWLDKWHRQFKKGDRVVVRLKKSLYGHPLAGKLWEEHLSARLKELGGTELQSYPSNWVFTRKDQDFQEQGTLHQDAAKILMKTRQIVYASVPNCLQSTLQDNFLELKRQRPDEFFVPTDDIDCNWHAHQLHPWKHEEETAELCGRVNDRSSGSQLSVRWEQTKQAWKVRRAFLGGAIEERMAMNIRIHRLMAREHSGANCPSIGVLKEKADIVDVGQHISSTVHIDPGTGFGFGDGGIDMVTEPLLMGFLQLWSSILERMYWLLVEAVLEEVT</sequence>